<dbReference type="Gene3D" id="2.60.120.1160">
    <property type="match status" value="1"/>
</dbReference>
<feature type="domain" description="Glycoside hydrolase 131 catalytic N-terminal" evidence="9">
    <location>
        <begin position="466"/>
        <end position="717"/>
    </location>
</feature>
<evidence type="ECO:0000313" key="11">
    <source>
        <dbReference type="Proteomes" id="UP000801428"/>
    </source>
</evidence>
<dbReference type="Pfam" id="PF18271">
    <property type="entry name" value="GH131_N"/>
    <property type="match status" value="1"/>
</dbReference>
<dbReference type="PANTHER" id="PTHR34612">
    <property type="entry name" value="GH131_N DOMAIN-CONTAINING PROTEIN"/>
    <property type="match status" value="1"/>
</dbReference>
<proteinExistence type="predicted"/>
<dbReference type="PANTHER" id="PTHR34612:SF4">
    <property type="entry name" value="GLYCOSIDE HYDROLASE 131 CATALYTIC N-TERMINAL DOMAIN-CONTAINING PROTEIN"/>
    <property type="match status" value="1"/>
</dbReference>
<evidence type="ECO:0000256" key="3">
    <source>
        <dbReference type="ARBA" id="ARBA00022679"/>
    </source>
</evidence>
<evidence type="ECO:0000256" key="5">
    <source>
        <dbReference type="ARBA" id="ARBA00022968"/>
    </source>
</evidence>
<sequence length="721" mass="80861">MATLNMLAGRLARRPGRMLLLVAVFFFFAYTLKGRRRQPSQPVHRAKTKSFFPPLEQKSANSIELDYCQNFPKDLLSEVQVVLKVAAGDTSVNKAHLSTVTSCITNLIIVSEAEERIGDRQVIDILADLPKSYEVDNLDFQAYVNHKKAQSEGETKQESQRSFKLDRFKYLPMVDKAYMTNPKAKWYVFLESDVYFFWDTLFRLLSQLDPTEPHYLGAPHGAEGRWFAYGGAGIVMSNGLMKQLIPARAPGSTDIPRENRLAVRFEKWVKEDARGDAVLAYAIQNATGTRLEALDPTFTSDELRRITTYRDRWCVPLLSLHQLSPEQMEDLWKWERTRPYNLKPFTYSSLLSYTHSFLANGPSREWWDNFSYAPVPNDRPAHRNAGMCGSECHNDPNCLQWSFAQTVCRHFNGIMLGDAVDKENGGQGDIISGWDTETLPPLALAAPTLSPHVSHQAATDNVQCPIVLDGRVPTNLSKTPTVFDTSNALFNPDYVKGNNLTWSQILKFPATEPSRFDGAAHSAVEVTISDQSIFQKQLGFRRAGLQFAKDSPQDASDEGIKTLHFSVKQDPTRPLNLTHEYLNVWHEAADYSNNQIQFQVGTLIDNAASKKNNFKILDRAGKQIWDIPIDYKKWQNFAIKLDYTKNQTTVYYSAGAAKLARVAGPTSVNLAGAGQFQLGILKKPTGTSDVVNAGYQEPNLNEGQIYGGLFVEDSANGCVSL</sequence>
<evidence type="ECO:0000313" key="10">
    <source>
        <dbReference type="EMBL" id="KAF3009967.1"/>
    </source>
</evidence>
<dbReference type="Proteomes" id="UP000801428">
    <property type="component" value="Unassembled WGS sequence"/>
</dbReference>
<keyword evidence="4" id="KW-0812">Transmembrane</keyword>
<dbReference type="GO" id="GO:0016020">
    <property type="term" value="C:membrane"/>
    <property type="evidence" value="ECO:0007669"/>
    <property type="project" value="UniProtKB-SubCell"/>
</dbReference>
<evidence type="ECO:0000259" key="9">
    <source>
        <dbReference type="Pfam" id="PF18271"/>
    </source>
</evidence>
<evidence type="ECO:0000256" key="7">
    <source>
        <dbReference type="ARBA" id="ARBA00023136"/>
    </source>
</evidence>
<dbReference type="InterPro" id="IPR003378">
    <property type="entry name" value="Fringe-like_glycosylTrfase"/>
</dbReference>
<reference evidence="10" key="1">
    <citation type="submission" date="2019-04" db="EMBL/GenBank/DDBJ databases">
        <title>Sequencing of skin fungus with MAO and IRED activity.</title>
        <authorList>
            <person name="Marsaioli A.J."/>
            <person name="Bonatto J.M.C."/>
            <person name="Reis Junior O."/>
        </authorList>
    </citation>
    <scope>NUCLEOTIDE SEQUENCE</scope>
    <source>
        <strain evidence="10">30M1</strain>
    </source>
</reference>
<keyword evidence="5" id="KW-0735">Signal-anchor</keyword>
<organism evidence="10 11">
    <name type="scientific">Curvularia kusanoi</name>
    <name type="common">Cochliobolus kusanoi</name>
    <dbReference type="NCBI Taxonomy" id="90978"/>
    <lineage>
        <taxon>Eukaryota</taxon>
        <taxon>Fungi</taxon>
        <taxon>Dikarya</taxon>
        <taxon>Ascomycota</taxon>
        <taxon>Pezizomycotina</taxon>
        <taxon>Dothideomycetes</taxon>
        <taxon>Pleosporomycetidae</taxon>
        <taxon>Pleosporales</taxon>
        <taxon>Pleosporineae</taxon>
        <taxon>Pleosporaceae</taxon>
        <taxon>Curvularia</taxon>
    </lineage>
</organism>
<dbReference type="AlphaFoldDB" id="A0A9P4WCN0"/>
<dbReference type="OrthoDB" id="414175at2759"/>
<name>A0A9P4WCN0_CURKU</name>
<dbReference type="EMBL" id="SWKU01000002">
    <property type="protein sequence ID" value="KAF3009967.1"/>
    <property type="molecule type" value="Genomic_DNA"/>
</dbReference>
<keyword evidence="3" id="KW-0808">Transferase</keyword>
<dbReference type="GO" id="GO:0016757">
    <property type="term" value="F:glycosyltransferase activity"/>
    <property type="evidence" value="ECO:0007669"/>
    <property type="project" value="UniProtKB-KW"/>
</dbReference>
<evidence type="ECO:0000256" key="1">
    <source>
        <dbReference type="ARBA" id="ARBA00004606"/>
    </source>
</evidence>
<comment type="subcellular location">
    <subcellularLocation>
        <location evidence="1">Membrane</location>
        <topology evidence="1">Single-pass type II membrane protein</topology>
    </subcellularLocation>
</comment>
<feature type="domain" description="Fringe-like glycosyltransferase" evidence="8">
    <location>
        <begin position="174"/>
        <end position="249"/>
    </location>
</feature>
<evidence type="ECO:0000256" key="6">
    <source>
        <dbReference type="ARBA" id="ARBA00022989"/>
    </source>
</evidence>
<keyword evidence="7" id="KW-0472">Membrane</keyword>
<evidence type="ECO:0000256" key="2">
    <source>
        <dbReference type="ARBA" id="ARBA00022676"/>
    </source>
</evidence>
<evidence type="ECO:0008006" key="12">
    <source>
        <dbReference type="Google" id="ProtNLM"/>
    </source>
</evidence>
<dbReference type="Gene3D" id="3.90.550.50">
    <property type="match status" value="1"/>
</dbReference>
<comment type="caution">
    <text evidence="10">The sequence shown here is derived from an EMBL/GenBank/DDBJ whole genome shotgun (WGS) entry which is preliminary data.</text>
</comment>
<dbReference type="Pfam" id="PF02434">
    <property type="entry name" value="Fringe"/>
    <property type="match status" value="1"/>
</dbReference>
<gene>
    <name evidence="10" type="ORF">E8E13_011253</name>
</gene>
<evidence type="ECO:0000256" key="4">
    <source>
        <dbReference type="ARBA" id="ARBA00022692"/>
    </source>
</evidence>
<accession>A0A9P4WCN0</accession>
<evidence type="ECO:0000259" key="8">
    <source>
        <dbReference type="Pfam" id="PF02434"/>
    </source>
</evidence>
<keyword evidence="6" id="KW-1133">Transmembrane helix</keyword>
<protein>
    <recommendedName>
        <fullName evidence="12">Glycosyltransferase family 31 protein</fullName>
    </recommendedName>
</protein>
<keyword evidence="11" id="KW-1185">Reference proteome</keyword>
<dbReference type="InterPro" id="IPR041524">
    <property type="entry name" value="GH131_N"/>
</dbReference>
<keyword evidence="2" id="KW-0328">Glycosyltransferase</keyword>